<evidence type="ECO:0000256" key="1">
    <source>
        <dbReference type="SAM" id="MobiDB-lite"/>
    </source>
</evidence>
<comment type="caution">
    <text evidence="2">The sequence shown here is derived from an EMBL/GenBank/DDBJ whole genome shotgun (WGS) entry which is preliminary data.</text>
</comment>
<accession>A0ABU6RV01</accession>
<evidence type="ECO:0000313" key="3">
    <source>
        <dbReference type="Proteomes" id="UP001341840"/>
    </source>
</evidence>
<proteinExistence type="predicted"/>
<reference evidence="2 3" key="1">
    <citation type="journal article" date="2023" name="Plants (Basel)">
        <title>Bridging the Gap: Combining Genomics and Transcriptomics Approaches to Understand Stylosanthes scabra, an Orphan Legume from the Brazilian Caatinga.</title>
        <authorList>
            <person name="Ferreira-Neto J.R.C."/>
            <person name="da Silva M.D."/>
            <person name="Binneck E."/>
            <person name="de Melo N.F."/>
            <person name="da Silva R.H."/>
            <person name="de Melo A.L.T.M."/>
            <person name="Pandolfi V."/>
            <person name="Bustamante F.O."/>
            <person name="Brasileiro-Vidal A.C."/>
            <person name="Benko-Iseppon A.M."/>
        </authorList>
    </citation>
    <scope>NUCLEOTIDE SEQUENCE [LARGE SCALE GENOMIC DNA]</scope>
    <source>
        <tissue evidence="2">Leaves</tissue>
    </source>
</reference>
<keyword evidence="3" id="KW-1185">Reference proteome</keyword>
<gene>
    <name evidence="2" type="ORF">PIB30_089621</name>
</gene>
<protein>
    <submittedName>
        <fullName evidence="2">Uncharacterized protein</fullName>
    </submittedName>
</protein>
<name>A0ABU6RV01_9FABA</name>
<organism evidence="2 3">
    <name type="scientific">Stylosanthes scabra</name>
    <dbReference type="NCBI Taxonomy" id="79078"/>
    <lineage>
        <taxon>Eukaryota</taxon>
        <taxon>Viridiplantae</taxon>
        <taxon>Streptophyta</taxon>
        <taxon>Embryophyta</taxon>
        <taxon>Tracheophyta</taxon>
        <taxon>Spermatophyta</taxon>
        <taxon>Magnoliopsida</taxon>
        <taxon>eudicotyledons</taxon>
        <taxon>Gunneridae</taxon>
        <taxon>Pentapetalae</taxon>
        <taxon>rosids</taxon>
        <taxon>fabids</taxon>
        <taxon>Fabales</taxon>
        <taxon>Fabaceae</taxon>
        <taxon>Papilionoideae</taxon>
        <taxon>50 kb inversion clade</taxon>
        <taxon>dalbergioids sensu lato</taxon>
        <taxon>Dalbergieae</taxon>
        <taxon>Pterocarpus clade</taxon>
        <taxon>Stylosanthes</taxon>
    </lineage>
</organism>
<evidence type="ECO:0000313" key="2">
    <source>
        <dbReference type="EMBL" id="MED6127606.1"/>
    </source>
</evidence>
<sequence>MAANRRNARSAPVEANPPLDTPTFVAAMNSMATAMRDSTAAMRESAAATHRAMEQLERQNRNNGNGRGNEYTDNGIGGQNGPMTLATFLKVNPPSFSGTTIVTKADDWFQEMERSLRAQQVLVDQYVNFATYMLKGDAHFWWQGVR</sequence>
<dbReference type="EMBL" id="JASCZI010031894">
    <property type="protein sequence ID" value="MED6127606.1"/>
    <property type="molecule type" value="Genomic_DNA"/>
</dbReference>
<dbReference type="Proteomes" id="UP001341840">
    <property type="component" value="Unassembled WGS sequence"/>
</dbReference>
<feature type="region of interest" description="Disordered" evidence="1">
    <location>
        <begin position="44"/>
        <end position="76"/>
    </location>
</feature>
<feature type="compositionally biased region" description="Basic and acidic residues" evidence="1">
    <location>
        <begin position="51"/>
        <end position="60"/>
    </location>
</feature>